<evidence type="ECO:0000313" key="3">
    <source>
        <dbReference type="EMBL" id="ODV57591.1"/>
    </source>
</evidence>
<dbReference type="PANTHER" id="PTHR36834:SF2">
    <property type="entry name" value="MEMBRANE PROTEIN"/>
    <property type="match status" value="1"/>
</dbReference>
<evidence type="ECO:0000313" key="4">
    <source>
        <dbReference type="Proteomes" id="UP000094784"/>
    </source>
</evidence>
<dbReference type="RefSeq" id="WP_069483231.1">
    <property type="nucleotide sequence ID" value="NZ_CP130331.1"/>
</dbReference>
<evidence type="ECO:0000259" key="2">
    <source>
        <dbReference type="Pfam" id="PF04892"/>
    </source>
</evidence>
<accession>A0A1E4RAU4</accession>
<dbReference type="AlphaFoldDB" id="A0A1E4RAU4"/>
<keyword evidence="1" id="KW-0812">Transmembrane</keyword>
<evidence type="ECO:0000256" key="1">
    <source>
        <dbReference type="SAM" id="Phobius"/>
    </source>
</evidence>
<dbReference type="InterPro" id="IPR006976">
    <property type="entry name" value="VanZ-like"/>
</dbReference>
<gene>
    <name evidence="3" type="ORF">BG258_01480</name>
</gene>
<dbReference type="EMBL" id="MECQ01000001">
    <property type="protein sequence ID" value="ODV57591.1"/>
    <property type="molecule type" value="Genomic_DNA"/>
</dbReference>
<reference evidence="3 4" key="1">
    <citation type="submission" date="2016-09" db="EMBL/GenBank/DDBJ databases">
        <title>Draft genome sequence of the soil isolate, Lysinibacillus fusiformis M5, a potential hypoxanthine producer.</title>
        <authorList>
            <person name="Gallegos-Monterrosa R."/>
            <person name="Maroti G."/>
            <person name="Balint B."/>
            <person name="Kovacs A.T."/>
        </authorList>
    </citation>
    <scope>NUCLEOTIDE SEQUENCE [LARGE SCALE GENOMIC DNA]</scope>
    <source>
        <strain evidence="3 4">M5</strain>
    </source>
</reference>
<protein>
    <recommendedName>
        <fullName evidence="2">VanZ-like domain-containing protein</fullName>
    </recommendedName>
</protein>
<feature type="transmembrane region" description="Helical" evidence="1">
    <location>
        <begin position="106"/>
        <end position="127"/>
    </location>
</feature>
<keyword evidence="1" id="KW-1133">Transmembrane helix</keyword>
<comment type="caution">
    <text evidence="3">The sequence shown here is derived from an EMBL/GenBank/DDBJ whole genome shotgun (WGS) entry which is preliminary data.</text>
</comment>
<feature type="transmembrane region" description="Helical" evidence="1">
    <location>
        <begin position="165"/>
        <end position="185"/>
    </location>
</feature>
<name>A0A1E4RAU4_9BACI</name>
<feature type="domain" description="VanZ-like" evidence="2">
    <location>
        <begin position="76"/>
        <end position="181"/>
    </location>
</feature>
<dbReference type="InterPro" id="IPR053150">
    <property type="entry name" value="Teicoplanin_resist-assoc"/>
</dbReference>
<sequence>MSKNNITDVQGNAKLPLPYRDVIDTYYLPIKIVGWMLFSIYSCLAFYKLVIDRLVNVVVVLWEGDYSVGDLGLFDYSSWRLTTNFMPFETIFRYINYSQYFNWDTIIINLLGNLLIFTPMGFLLPLLSKKFRKAGVILCLGFFASLSVETIQFIFTVGSADIDDLILNTIGAWLGYLAYKCLLITPKK</sequence>
<keyword evidence="1" id="KW-0472">Membrane</keyword>
<dbReference type="Pfam" id="PF04892">
    <property type="entry name" value="VanZ"/>
    <property type="match status" value="1"/>
</dbReference>
<feature type="transmembrane region" description="Helical" evidence="1">
    <location>
        <begin position="134"/>
        <end position="159"/>
    </location>
</feature>
<feature type="transmembrane region" description="Helical" evidence="1">
    <location>
        <begin position="26"/>
        <end position="47"/>
    </location>
</feature>
<dbReference type="PANTHER" id="PTHR36834">
    <property type="entry name" value="MEMBRANE PROTEIN-RELATED"/>
    <property type="match status" value="1"/>
</dbReference>
<proteinExistence type="predicted"/>
<dbReference type="Proteomes" id="UP000094784">
    <property type="component" value="Unassembled WGS sequence"/>
</dbReference>
<organism evidence="3 4">
    <name type="scientific">Lysinibacillus fusiformis</name>
    <dbReference type="NCBI Taxonomy" id="28031"/>
    <lineage>
        <taxon>Bacteria</taxon>
        <taxon>Bacillati</taxon>
        <taxon>Bacillota</taxon>
        <taxon>Bacilli</taxon>
        <taxon>Bacillales</taxon>
        <taxon>Bacillaceae</taxon>
        <taxon>Lysinibacillus</taxon>
    </lineage>
</organism>